<evidence type="ECO:0000256" key="2">
    <source>
        <dbReference type="SAM" id="Phobius"/>
    </source>
</evidence>
<keyword evidence="2" id="KW-0472">Membrane</keyword>
<feature type="transmembrane region" description="Helical" evidence="2">
    <location>
        <begin position="168"/>
        <end position="190"/>
    </location>
</feature>
<dbReference type="SUPFAM" id="SSF103473">
    <property type="entry name" value="MFS general substrate transporter"/>
    <property type="match status" value="1"/>
</dbReference>
<accession>A0ABY7G6Y8</accession>
<sequence length="476" mass="51408">MTSPAPDGGWGWVVCAASFCMSVFTDGVAYSFGVINVELLEYFGSSRGSTAVIASLSTSVTFLIGPIVSMFVNKFGCRSVAISGALIIFGSHIISVFAPSLQFLYFSLGFLPGIGYGLIYLPSIVCVASYFDKRRAFASGIGVSGTGIGTFVFSPVTSLLVQNYTWRGAILVHAGLLLNCVACGLLFLPLQNHESDNVKDCLAIDSEQDNPVNSRGHFEESSPSRAAFTKSKYPTLVPFCDHTSNNSIDTNVPRPEIQGLLAYIDNNDTSTNDNICTSKQTSSYLSINDKGQSTCPCAYPIERCIASIKEQFDITIFKVAPFNLFMLSSFLYSLGYYVPYIYLPDTAIEFGINELEAAWLLSIVGITNTVARVLFGFLSDRKWVNRLFLYNTALVICGVSTTAAPFLTSFWSLVVYSTLFGVFSDFVILRPHIPGVTVSLTSVLLADIVGIEKLSCAFGMTSFISGIAVLAGPPIA</sequence>
<dbReference type="InterPro" id="IPR050327">
    <property type="entry name" value="Proton-linked_MCT"/>
</dbReference>
<feature type="transmembrane region" description="Helical" evidence="2">
    <location>
        <begin position="12"/>
        <end position="32"/>
    </location>
</feature>
<keyword evidence="2" id="KW-1133">Transmembrane helix</keyword>
<feature type="transmembrane region" description="Helical" evidence="2">
    <location>
        <begin position="52"/>
        <end position="72"/>
    </location>
</feature>
<evidence type="ECO:0000256" key="1">
    <source>
        <dbReference type="ARBA" id="ARBA00004141"/>
    </source>
</evidence>
<dbReference type="CDD" id="cd17352">
    <property type="entry name" value="MFS_MCT_SLC16"/>
    <property type="match status" value="1"/>
</dbReference>
<dbReference type="InterPro" id="IPR011701">
    <property type="entry name" value="MFS"/>
</dbReference>
<dbReference type="PROSITE" id="PS50850">
    <property type="entry name" value="MFS"/>
    <property type="match status" value="1"/>
</dbReference>
<dbReference type="Pfam" id="PF07690">
    <property type="entry name" value="MFS_1"/>
    <property type="match status" value="2"/>
</dbReference>
<keyword evidence="2" id="KW-0812">Transmembrane</keyword>
<evidence type="ECO:0000313" key="4">
    <source>
        <dbReference type="EMBL" id="WAR28836.1"/>
    </source>
</evidence>
<feature type="transmembrane region" description="Helical" evidence="2">
    <location>
        <begin position="79"/>
        <end position="98"/>
    </location>
</feature>
<organism evidence="4 5">
    <name type="scientific">Mya arenaria</name>
    <name type="common">Soft-shell clam</name>
    <dbReference type="NCBI Taxonomy" id="6604"/>
    <lineage>
        <taxon>Eukaryota</taxon>
        <taxon>Metazoa</taxon>
        <taxon>Spiralia</taxon>
        <taxon>Lophotrochozoa</taxon>
        <taxon>Mollusca</taxon>
        <taxon>Bivalvia</taxon>
        <taxon>Autobranchia</taxon>
        <taxon>Heteroconchia</taxon>
        <taxon>Euheterodonta</taxon>
        <taxon>Imparidentia</taxon>
        <taxon>Neoheterodontei</taxon>
        <taxon>Myida</taxon>
        <taxon>Myoidea</taxon>
        <taxon>Myidae</taxon>
        <taxon>Mya</taxon>
    </lineage>
</organism>
<feature type="transmembrane region" description="Helical" evidence="2">
    <location>
        <begin position="104"/>
        <end position="130"/>
    </location>
</feature>
<protein>
    <submittedName>
        <fullName evidence="4">MOT9-like protein</fullName>
    </submittedName>
</protein>
<comment type="subcellular location">
    <subcellularLocation>
        <location evidence="1">Membrane</location>
        <topology evidence="1">Multi-pass membrane protein</topology>
    </subcellularLocation>
</comment>
<name>A0ABY7G6Y8_MYAAR</name>
<keyword evidence="5" id="KW-1185">Reference proteome</keyword>
<feature type="transmembrane region" description="Helical" evidence="2">
    <location>
        <begin position="357"/>
        <end position="375"/>
    </location>
</feature>
<dbReference type="Gene3D" id="1.20.1250.20">
    <property type="entry name" value="MFS general substrate transporter like domains"/>
    <property type="match status" value="2"/>
</dbReference>
<feature type="domain" description="Major facilitator superfamily (MFS) profile" evidence="3">
    <location>
        <begin position="321"/>
        <end position="476"/>
    </location>
</feature>
<dbReference type="Proteomes" id="UP001164746">
    <property type="component" value="Chromosome 15"/>
</dbReference>
<evidence type="ECO:0000259" key="3">
    <source>
        <dbReference type="PROSITE" id="PS50850"/>
    </source>
</evidence>
<feature type="transmembrane region" description="Helical" evidence="2">
    <location>
        <begin position="137"/>
        <end position="156"/>
    </location>
</feature>
<reference evidence="4" key="1">
    <citation type="submission" date="2022-11" db="EMBL/GenBank/DDBJ databases">
        <title>Centuries of genome instability and evolution in soft-shell clam transmissible cancer (bioRxiv).</title>
        <authorList>
            <person name="Hart S.F.M."/>
            <person name="Yonemitsu M.A."/>
            <person name="Giersch R.M."/>
            <person name="Beal B.F."/>
            <person name="Arriagada G."/>
            <person name="Davis B.W."/>
            <person name="Ostrander E.A."/>
            <person name="Goff S.P."/>
            <person name="Metzger M.J."/>
        </authorList>
    </citation>
    <scope>NUCLEOTIDE SEQUENCE</scope>
    <source>
        <strain evidence="4">MELC-2E11</strain>
        <tissue evidence="4">Siphon/mantle</tissue>
    </source>
</reference>
<dbReference type="EMBL" id="CP111026">
    <property type="protein sequence ID" value="WAR28836.1"/>
    <property type="molecule type" value="Genomic_DNA"/>
</dbReference>
<feature type="non-terminal residue" evidence="4">
    <location>
        <position position="1"/>
    </location>
</feature>
<dbReference type="InterPro" id="IPR036259">
    <property type="entry name" value="MFS_trans_sf"/>
</dbReference>
<gene>
    <name evidence="4" type="ORF">MAR_014540</name>
</gene>
<proteinExistence type="predicted"/>
<dbReference type="InterPro" id="IPR020846">
    <property type="entry name" value="MFS_dom"/>
</dbReference>
<dbReference type="PANTHER" id="PTHR11360">
    <property type="entry name" value="MONOCARBOXYLATE TRANSPORTER"/>
    <property type="match status" value="1"/>
</dbReference>
<feature type="transmembrane region" description="Helical" evidence="2">
    <location>
        <begin position="387"/>
        <end position="407"/>
    </location>
</feature>
<evidence type="ECO:0000313" key="5">
    <source>
        <dbReference type="Proteomes" id="UP001164746"/>
    </source>
</evidence>
<dbReference type="PANTHER" id="PTHR11360:SF284">
    <property type="entry name" value="EG:103B4.3 PROTEIN-RELATED"/>
    <property type="match status" value="1"/>
</dbReference>
<feature type="transmembrane region" description="Helical" evidence="2">
    <location>
        <begin position="319"/>
        <end position="337"/>
    </location>
</feature>